<dbReference type="Gene3D" id="1.10.418.10">
    <property type="entry name" value="Calponin-like domain"/>
    <property type="match status" value="1"/>
</dbReference>
<dbReference type="GO" id="GO:1903479">
    <property type="term" value="P:mitotic actomyosin contractile ring assembly actin filament organization"/>
    <property type="evidence" value="ECO:0007669"/>
    <property type="project" value="TreeGrafter"/>
</dbReference>
<dbReference type="GO" id="GO:0005516">
    <property type="term" value="F:calmodulin binding"/>
    <property type="evidence" value="ECO:0007669"/>
    <property type="project" value="TreeGrafter"/>
</dbReference>
<comment type="caution">
    <text evidence="1">The sequence shown here is derived from an EMBL/GenBank/DDBJ whole genome shotgun (WGS) entry which is preliminary data.</text>
</comment>
<organism evidence="1 2">
    <name type="scientific">Penaeus vannamei</name>
    <name type="common">Whiteleg shrimp</name>
    <name type="synonym">Litopenaeus vannamei</name>
    <dbReference type="NCBI Taxonomy" id="6689"/>
    <lineage>
        <taxon>Eukaryota</taxon>
        <taxon>Metazoa</taxon>
        <taxon>Ecdysozoa</taxon>
        <taxon>Arthropoda</taxon>
        <taxon>Crustacea</taxon>
        <taxon>Multicrustacea</taxon>
        <taxon>Malacostraca</taxon>
        <taxon>Eumalacostraca</taxon>
        <taxon>Eucarida</taxon>
        <taxon>Decapoda</taxon>
        <taxon>Dendrobranchiata</taxon>
        <taxon>Penaeoidea</taxon>
        <taxon>Penaeidae</taxon>
        <taxon>Penaeus</taxon>
    </lineage>
</organism>
<dbReference type="PANTHER" id="PTHR14149">
    <property type="entry name" value="RAS GTPASE-ACTIVATING PROTEIN WITH IQ MOTIF"/>
    <property type="match status" value="1"/>
</dbReference>
<dbReference type="Proteomes" id="UP000283509">
    <property type="component" value="Unassembled WGS sequence"/>
</dbReference>
<dbReference type="SUPFAM" id="SSF47576">
    <property type="entry name" value="Calponin-homology domain, CH-domain"/>
    <property type="match status" value="1"/>
</dbReference>
<dbReference type="PANTHER" id="PTHR14149:SF14">
    <property type="entry name" value="CALPONIN-HOMOLOGY (CH) DOMAIN-CONTAINING PROTEIN"/>
    <property type="match status" value="1"/>
</dbReference>
<dbReference type="AlphaFoldDB" id="A0A423SC53"/>
<dbReference type="STRING" id="6689.A0A423SC53"/>
<proteinExistence type="predicted"/>
<reference evidence="1 2" key="1">
    <citation type="submission" date="2018-04" db="EMBL/GenBank/DDBJ databases">
        <authorList>
            <person name="Zhang X."/>
            <person name="Yuan J."/>
            <person name="Li F."/>
            <person name="Xiang J."/>
        </authorList>
    </citation>
    <scope>NUCLEOTIDE SEQUENCE [LARGE SCALE GENOMIC DNA]</scope>
    <source>
        <tissue evidence="1">Muscle</tissue>
    </source>
</reference>
<dbReference type="GO" id="GO:0005096">
    <property type="term" value="F:GTPase activator activity"/>
    <property type="evidence" value="ECO:0007669"/>
    <property type="project" value="TreeGrafter"/>
</dbReference>
<evidence type="ECO:0000313" key="2">
    <source>
        <dbReference type="Proteomes" id="UP000283509"/>
    </source>
</evidence>
<keyword evidence="2" id="KW-1185">Reference proteome</keyword>
<reference evidence="1 2" key="2">
    <citation type="submission" date="2019-01" db="EMBL/GenBank/DDBJ databases">
        <title>The decoding of complex shrimp genome reveals the adaptation for benthos swimmer, frequently molting mechanism and breeding impact on genome.</title>
        <authorList>
            <person name="Sun Y."/>
            <person name="Gao Y."/>
            <person name="Yu Y."/>
        </authorList>
    </citation>
    <scope>NUCLEOTIDE SEQUENCE [LARGE SCALE GENOMIC DNA]</scope>
    <source>
        <tissue evidence="1">Muscle</tissue>
    </source>
</reference>
<dbReference type="InterPro" id="IPR036872">
    <property type="entry name" value="CH_dom_sf"/>
</dbReference>
<gene>
    <name evidence="1" type="ORF">C7M84_020403</name>
</gene>
<name>A0A423SC53_PENVA</name>
<accession>A0A423SC53</accession>
<dbReference type="EMBL" id="QCYY01003989">
    <property type="protein sequence ID" value="ROT61786.1"/>
    <property type="molecule type" value="Genomic_DNA"/>
</dbReference>
<dbReference type="GO" id="GO:0051015">
    <property type="term" value="F:actin filament binding"/>
    <property type="evidence" value="ECO:0007669"/>
    <property type="project" value="TreeGrafter"/>
</dbReference>
<dbReference type="GO" id="GO:0005938">
    <property type="term" value="C:cell cortex"/>
    <property type="evidence" value="ECO:0007669"/>
    <property type="project" value="TreeGrafter"/>
</dbReference>
<evidence type="ECO:0000313" key="1">
    <source>
        <dbReference type="EMBL" id="ROT61786.1"/>
    </source>
</evidence>
<sequence>MLQIFYPETTDVYDRKNMPRVVFCLHALSLYLFRLGIAPQIQNLYGKVNFSEEVMQAMMKELSKYGCQLPQFGKIGGILANELPVDEAALHAAIIAINEAIEKGEDSELLGTLRNPTCHLEKVLDENADSYLQCLSDAKMHKKEMAINKSRDQDYIPDAYDELLTQAEIQGHISYVNGKKSEDAVKENTNALFKALTSPVLGLKGVKPDFAGEYLKALAKELEEKETQGGNQSFNHSLNVSLLPTILSKSSVQAIIASVNEESLSKLKLLQGLAEVNRSLEEGTPQETLKYLKSLGPSIPTLLDFGAPLYHEEMAAIRADAQADLNLEEIQGGVRMLSAVARVNAALDTHNPEEVWHYLSDPQTHVQGLERGHAREYFSSLHEARQAKIASGEVCTLLTYLDLQQVIDEVNDRLQEVNDKVGALTGVNEAVIAGGVQDTMIALQHPALQLPSLSPTDSLHYYQLLKLLKTTKCEMLGDSAAELWIEDIVE</sequence>
<dbReference type="OrthoDB" id="775356at2759"/>
<protein>
    <submittedName>
        <fullName evidence="1">Putative IQ motif containing GTPase activating protein 3 isoform X1</fullName>
    </submittedName>
</protein>